<feature type="compositionally biased region" description="Basic and acidic residues" evidence="1">
    <location>
        <begin position="1"/>
        <end position="11"/>
    </location>
</feature>
<dbReference type="SMART" id="SM00875">
    <property type="entry name" value="BACK"/>
    <property type="match status" value="1"/>
</dbReference>
<dbReference type="AlphaFoldDB" id="B4M3L4"/>
<reference evidence="3 4" key="1">
    <citation type="journal article" date="2007" name="Nature">
        <title>Evolution of genes and genomes on the Drosophila phylogeny.</title>
        <authorList>
            <consortium name="Drosophila 12 Genomes Consortium"/>
            <person name="Clark A.G."/>
            <person name="Eisen M.B."/>
            <person name="Smith D.R."/>
            <person name="Bergman C.M."/>
            <person name="Oliver B."/>
            <person name="Markow T.A."/>
            <person name="Kaufman T.C."/>
            <person name="Kellis M."/>
            <person name="Gelbart W."/>
            <person name="Iyer V.N."/>
            <person name="Pollard D.A."/>
            <person name="Sackton T.B."/>
            <person name="Larracuente A.M."/>
            <person name="Singh N.D."/>
            <person name="Abad J.P."/>
            <person name="Abt D.N."/>
            <person name="Adryan B."/>
            <person name="Aguade M."/>
            <person name="Akashi H."/>
            <person name="Anderson W.W."/>
            <person name="Aquadro C.F."/>
            <person name="Ardell D.H."/>
            <person name="Arguello R."/>
            <person name="Artieri C.G."/>
            <person name="Barbash D.A."/>
            <person name="Barker D."/>
            <person name="Barsanti P."/>
            <person name="Batterham P."/>
            <person name="Batzoglou S."/>
            <person name="Begun D."/>
            <person name="Bhutkar A."/>
            <person name="Blanco E."/>
            <person name="Bosak S.A."/>
            <person name="Bradley R.K."/>
            <person name="Brand A.D."/>
            <person name="Brent M.R."/>
            <person name="Brooks A.N."/>
            <person name="Brown R.H."/>
            <person name="Butlin R.K."/>
            <person name="Caggese C."/>
            <person name="Calvi B.R."/>
            <person name="Bernardo de Carvalho A."/>
            <person name="Caspi A."/>
            <person name="Castrezana S."/>
            <person name="Celniker S.E."/>
            <person name="Chang J.L."/>
            <person name="Chapple C."/>
            <person name="Chatterji S."/>
            <person name="Chinwalla A."/>
            <person name="Civetta A."/>
            <person name="Clifton S.W."/>
            <person name="Comeron J.M."/>
            <person name="Costello J.C."/>
            <person name="Coyne J.A."/>
            <person name="Daub J."/>
            <person name="David R.G."/>
            <person name="Delcher A.L."/>
            <person name="Delehaunty K."/>
            <person name="Do C.B."/>
            <person name="Ebling H."/>
            <person name="Edwards K."/>
            <person name="Eickbush T."/>
            <person name="Evans J.D."/>
            <person name="Filipski A."/>
            <person name="Findeiss S."/>
            <person name="Freyhult E."/>
            <person name="Fulton L."/>
            <person name="Fulton R."/>
            <person name="Garcia A.C."/>
            <person name="Gardiner A."/>
            <person name="Garfield D.A."/>
            <person name="Garvin B.E."/>
            <person name="Gibson G."/>
            <person name="Gilbert D."/>
            <person name="Gnerre S."/>
            <person name="Godfrey J."/>
            <person name="Good R."/>
            <person name="Gotea V."/>
            <person name="Gravely B."/>
            <person name="Greenberg A.J."/>
            <person name="Griffiths-Jones S."/>
            <person name="Gross S."/>
            <person name="Guigo R."/>
            <person name="Gustafson E.A."/>
            <person name="Haerty W."/>
            <person name="Hahn M.W."/>
            <person name="Halligan D.L."/>
            <person name="Halpern A.L."/>
            <person name="Halter G.M."/>
            <person name="Han M.V."/>
            <person name="Heger A."/>
            <person name="Hillier L."/>
            <person name="Hinrichs A.S."/>
            <person name="Holmes I."/>
            <person name="Hoskins R.A."/>
            <person name="Hubisz M.J."/>
            <person name="Hultmark D."/>
            <person name="Huntley M.A."/>
            <person name="Jaffe D.B."/>
            <person name="Jagadeeshan S."/>
            <person name="Jeck W.R."/>
            <person name="Johnson J."/>
            <person name="Jones C.D."/>
            <person name="Jordan W.C."/>
            <person name="Karpen G.H."/>
            <person name="Kataoka E."/>
            <person name="Keightley P.D."/>
            <person name="Kheradpour P."/>
            <person name="Kirkness E.F."/>
            <person name="Koerich L.B."/>
            <person name="Kristiansen K."/>
            <person name="Kudrna D."/>
            <person name="Kulathinal R.J."/>
            <person name="Kumar S."/>
            <person name="Kwok R."/>
            <person name="Lander E."/>
            <person name="Langley C.H."/>
            <person name="Lapoint R."/>
            <person name="Lazzaro B.P."/>
            <person name="Lee S.J."/>
            <person name="Levesque L."/>
            <person name="Li R."/>
            <person name="Lin C.F."/>
            <person name="Lin M.F."/>
            <person name="Lindblad-Toh K."/>
            <person name="Llopart A."/>
            <person name="Long M."/>
            <person name="Low L."/>
            <person name="Lozovsky E."/>
            <person name="Lu J."/>
            <person name="Luo M."/>
            <person name="Machado C.A."/>
            <person name="Makalowski W."/>
            <person name="Marzo M."/>
            <person name="Matsuda M."/>
            <person name="Matzkin L."/>
            <person name="McAllister B."/>
            <person name="McBride C.S."/>
            <person name="McKernan B."/>
            <person name="McKernan K."/>
            <person name="Mendez-Lago M."/>
            <person name="Minx P."/>
            <person name="Mollenhauer M.U."/>
            <person name="Montooth K."/>
            <person name="Mount S.M."/>
            <person name="Mu X."/>
            <person name="Myers E."/>
            <person name="Negre B."/>
            <person name="Newfeld S."/>
            <person name="Nielsen R."/>
            <person name="Noor M.A."/>
            <person name="O'Grady P."/>
            <person name="Pachter L."/>
            <person name="Papaceit M."/>
            <person name="Parisi M.J."/>
            <person name="Parisi M."/>
            <person name="Parts L."/>
            <person name="Pedersen J.S."/>
            <person name="Pesole G."/>
            <person name="Phillippy A.M."/>
            <person name="Ponting C.P."/>
            <person name="Pop M."/>
            <person name="Porcelli D."/>
            <person name="Powell J.R."/>
            <person name="Prohaska S."/>
            <person name="Pruitt K."/>
            <person name="Puig M."/>
            <person name="Quesneville H."/>
            <person name="Ram K.R."/>
            <person name="Rand D."/>
            <person name="Rasmussen M.D."/>
            <person name="Reed L.K."/>
            <person name="Reenan R."/>
            <person name="Reily A."/>
            <person name="Remington K.A."/>
            <person name="Rieger T.T."/>
            <person name="Ritchie M.G."/>
            <person name="Robin C."/>
            <person name="Rogers Y.H."/>
            <person name="Rohde C."/>
            <person name="Rozas J."/>
            <person name="Rubenfield M.J."/>
            <person name="Ruiz A."/>
            <person name="Russo S."/>
            <person name="Salzberg S.L."/>
            <person name="Sanchez-Gracia A."/>
            <person name="Saranga D.J."/>
            <person name="Sato H."/>
            <person name="Schaeffer S.W."/>
            <person name="Schatz M.C."/>
            <person name="Schlenke T."/>
            <person name="Schwartz R."/>
            <person name="Segarra C."/>
            <person name="Singh R.S."/>
            <person name="Sirot L."/>
            <person name="Sirota M."/>
            <person name="Sisneros N.B."/>
            <person name="Smith C.D."/>
            <person name="Smith T.F."/>
            <person name="Spieth J."/>
            <person name="Stage D.E."/>
            <person name="Stark A."/>
            <person name="Stephan W."/>
            <person name="Strausberg R.L."/>
            <person name="Strempel S."/>
            <person name="Sturgill D."/>
            <person name="Sutton G."/>
            <person name="Sutton G.G."/>
            <person name="Tao W."/>
            <person name="Teichmann S."/>
            <person name="Tobari Y.N."/>
            <person name="Tomimura Y."/>
            <person name="Tsolas J.M."/>
            <person name="Valente V.L."/>
            <person name="Venter E."/>
            <person name="Venter J.C."/>
            <person name="Vicario S."/>
            <person name="Vieira F.G."/>
            <person name="Vilella A.J."/>
            <person name="Villasante A."/>
            <person name="Walenz B."/>
            <person name="Wang J."/>
            <person name="Wasserman M."/>
            <person name="Watts T."/>
            <person name="Wilson D."/>
            <person name="Wilson R.K."/>
            <person name="Wing R.A."/>
            <person name="Wolfner M.F."/>
            <person name="Wong A."/>
            <person name="Wong G.K."/>
            <person name="Wu C.I."/>
            <person name="Wu G."/>
            <person name="Yamamoto D."/>
            <person name="Yang H.P."/>
            <person name="Yang S.P."/>
            <person name="Yorke J.A."/>
            <person name="Yoshida K."/>
            <person name="Zdobnov E."/>
            <person name="Zhang P."/>
            <person name="Zhang Y."/>
            <person name="Zimin A.V."/>
            <person name="Baldwin J."/>
            <person name="Abdouelleil A."/>
            <person name="Abdulkadir J."/>
            <person name="Abebe A."/>
            <person name="Abera B."/>
            <person name="Abreu J."/>
            <person name="Acer S.C."/>
            <person name="Aftuck L."/>
            <person name="Alexander A."/>
            <person name="An P."/>
            <person name="Anderson E."/>
            <person name="Anderson S."/>
            <person name="Arachi H."/>
            <person name="Azer M."/>
            <person name="Bachantsang P."/>
            <person name="Barry A."/>
            <person name="Bayul T."/>
            <person name="Berlin A."/>
            <person name="Bessette D."/>
            <person name="Bloom T."/>
            <person name="Blye J."/>
            <person name="Boguslavskiy L."/>
            <person name="Bonnet C."/>
            <person name="Boukhgalter B."/>
            <person name="Bourzgui I."/>
            <person name="Brown A."/>
            <person name="Cahill P."/>
            <person name="Channer S."/>
            <person name="Cheshatsang Y."/>
            <person name="Chuda L."/>
            <person name="Citroen M."/>
            <person name="Collymore A."/>
            <person name="Cooke P."/>
            <person name="Costello M."/>
            <person name="D'Aco K."/>
            <person name="Daza R."/>
            <person name="De Haan G."/>
            <person name="DeGray S."/>
            <person name="DeMaso C."/>
            <person name="Dhargay N."/>
            <person name="Dooley K."/>
            <person name="Dooley E."/>
            <person name="Doricent M."/>
            <person name="Dorje P."/>
            <person name="Dorjee K."/>
            <person name="Dupes A."/>
            <person name="Elong R."/>
            <person name="Falk J."/>
            <person name="Farina A."/>
            <person name="Faro S."/>
            <person name="Ferguson D."/>
            <person name="Fisher S."/>
            <person name="Foley C.D."/>
            <person name="Franke A."/>
            <person name="Friedrich D."/>
            <person name="Gadbois L."/>
            <person name="Gearin G."/>
            <person name="Gearin C.R."/>
            <person name="Giannoukos G."/>
            <person name="Goode T."/>
            <person name="Graham J."/>
            <person name="Grandbois E."/>
            <person name="Grewal S."/>
            <person name="Gyaltsen K."/>
            <person name="Hafez N."/>
            <person name="Hagos B."/>
            <person name="Hall J."/>
            <person name="Henson C."/>
            <person name="Hollinger A."/>
            <person name="Honan T."/>
            <person name="Huard M.D."/>
            <person name="Hughes L."/>
            <person name="Hurhula B."/>
            <person name="Husby M.E."/>
            <person name="Kamat A."/>
            <person name="Kanga B."/>
            <person name="Kashin S."/>
            <person name="Khazanovich D."/>
            <person name="Kisner P."/>
            <person name="Lance K."/>
            <person name="Lara M."/>
            <person name="Lee W."/>
            <person name="Lennon N."/>
            <person name="Letendre F."/>
            <person name="LeVine R."/>
            <person name="Lipovsky A."/>
            <person name="Liu X."/>
            <person name="Liu J."/>
            <person name="Liu S."/>
            <person name="Lokyitsang T."/>
            <person name="Lokyitsang Y."/>
            <person name="Lubonja R."/>
            <person name="Lui A."/>
            <person name="MacDonald P."/>
            <person name="Magnisalis V."/>
            <person name="Maru K."/>
            <person name="Matthews C."/>
            <person name="McCusker W."/>
            <person name="McDonough S."/>
            <person name="Mehta T."/>
            <person name="Meldrim J."/>
            <person name="Meneus L."/>
            <person name="Mihai O."/>
            <person name="Mihalev A."/>
            <person name="Mihova T."/>
            <person name="Mittelman R."/>
            <person name="Mlenga V."/>
            <person name="Montmayeur A."/>
            <person name="Mulrain L."/>
            <person name="Navidi A."/>
            <person name="Naylor J."/>
            <person name="Negash T."/>
            <person name="Nguyen T."/>
            <person name="Nguyen N."/>
            <person name="Nicol R."/>
            <person name="Norbu C."/>
            <person name="Norbu N."/>
            <person name="Novod N."/>
            <person name="O'Neill B."/>
            <person name="Osman S."/>
            <person name="Markiewicz E."/>
            <person name="Oyono O.L."/>
            <person name="Patti C."/>
            <person name="Phunkhang P."/>
            <person name="Pierre F."/>
            <person name="Priest M."/>
            <person name="Raghuraman S."/>
            <person name="Rege F."/>
            <person name="Reyes R."/>
            <person name="Rise C."/>
            <person name="Rogov P."/>
            <person name="Ross K."/>
            <person name="Ryan E."/>
            <person name="Settipalli S."/>
            <person name="Shea T."/>
            <person name="Sherpa N."/>
            <person name="Shi L."/>
            <person name="Shih D."/>
            <person name="Sparrow T."/>
            <person name="Spaulding J."/>
            <person name="Stalker J."/>
            <person name="Stange-Thomann N."/>
            <person name="Stavropoulos S."/>
            <person name="Stone C."/>
            <person name="Strader C."/>
            <person name="Tesfaye S."/>
            <person name="Thomson T."/>
            <person name="Thoulutsang Y."/>
            <person name="Thoulutsang D."/>
            <person name="Topham K."/>
            <person name="Topping I."/>
            <person name="Tsamla T."/>
            <person name="Vassiliev H."/>
            <person name="Vo A."/>
            <person name="Wangchuk T."/>
            <person name="Wangdi T."/>
            <person name="Weiand M."/>
            <person name="Wilkinson J."/>
            <person name="Wilson A."/>
            <person name="Yadav S."/>
            <person name="Young G."/>
            <person name="Yu Q."/>
            <person name="Zembek L."/>
            <person name="Zhong D."/>
            <person name="Zimmer A."/>
            <person name="Zwirko Z."/>
            <person name="Jaffe D.B."/>
            <person name="Alvarez P."/>
            <person name="Brockman W."/>
            <person name="Butler J."/>
            <person name="Chin C."/>
            <person name="Gnerre S."/>
            <person name="Grabherr M."/>
            <person name="Kleber M."/>
            <person name="Mauceli E."/>
            <person name="MacCallum I."/>
        </authorList>
    </citation>
    <scope>NUCLEOTIDE SEQUENCE [LARGE SCALE GENOMIC DNA]</scope>
    <source>
        <strain evidence="4">Tucson 15010-1051.87</strain>
    </source>
</reference>
<dbReference type="PhylomeDB" id="B4M3L4"/>
<protein>
    <recommendedName>
        <fullName evidence="2">BACK domain-containing protein</fullName>
    </recommendedName>
</protein>
<dbReference type="KEGG" id="dvi:6631816"/>
<evidence type="ECO:0000256" key="1">
    <source>
        <dbReference type="SAM" id="MobiDB-lite"/>
    </source>
</evidence>
<dbReference type="OrthoDB" id="6350321at2759"/>
<dbReference type="STRING" id="7244.B4M3L4"/>
<evidence type="ECO:0000259" key="2">
    <source>
        <dbReference type="SMART" id="SM00875"/>
    </source>
</evidence>
<feature type="compositionally biased region" description="Basic and acidic residues" evidence="1">
    <location>
        <begin position="19"/>
        <end position="29"/>
    </location>
</feature>
<dbReference type="InterPro" id="IPR011705">
    <property type="entry name" value="BACK"/>
</dbReference>
<dbReference type="Pfam" id="PF07707">
    <property type="entry name" value="BACK"/>
    <property type="match status" value="1"/>
</dbReference>
<dbReference type="Proteomes" id="UP000008792">
    <property type="component" value="Unassembled WGS sequence"/>
</dbReference>
<dbReference type="SUPFAM" id="SSF54695">
    <property type="entry name" value="POZ domain"/>
    <property type="match status" value="1"/>
</dbReference>
<organism evidence="3 4">
    <name type="scientific">Drosophila virilis</name>
    <name type="common">Fruit fly</name>
    <dbReference type="NCBI Taxonomy" id="7244"/>
    <lineage>
        <taxon>Eukaryota</taxon>
        <taxon>Metazoa</taxon>
        <taxon>Ecdysozoa</taxon>
        <taxon>Arthropoda</taxon>
        <taxon>Hexapoda</taxon>
        <taxon>Insecta</taxon>
        <taxon>Pterygota</taxon>
        <taxon>Neoptera</taxon>
        <taxon>Endopterygota</taxon>
        <taxon>Diptera</taxon>
        <taxon>Brachycera</taxon>
        <taxon>Muscomorpha</taxon>
        <taxon>Ephydroidea</taxon>
        <taxon>Drosophilidae</taxon>
        <taxon>Drosophila</taxon>
    </lineage>
</organism>
<feature type="domain" description="BACK" evidence="2">
    <location>
        <begin position="180"/>
        <end position="281"/>
    </location>
</feature>
<dbReference type="OMA" id="YWIFSDY"/>
<dbReference type="Gene3D" id="3.30.710.10">
    <property type="entry name" value="Potassium Channel Kv1.1, Chain A"/>
    <property type="match status" value="1"/>
</dbReference>
<evidence type="ECO:0000313" key="4">
    <source>
        <dbReference type="Proteomes" id="UP000008792"/>
    </source>
</evidence>
<gene>
    <name evidence="3" type="primary">Dvir\GJ19230</name>
    <name evidence="3" type="ORF">Dvir_GJ19230</name>
</gene>
<dbReference type="HOGENOM" id="CLU_042340_0_0_1"/>
<dbReference type="PANTHER" id="PTHR22667">
    <property type="entry name" value="AT01380P-RELATED"/>
    <property type="match status" value="1"/>
</dbReference>
<sequence length="382" mass="44347">MNNPKKDNAKKEHAKKGNTIKEHAKKDDTTVINTRPKKVVEHSYCLSRFIDEDKPMKFRLPKKKPMADKVLKQIMHKLNPDILFVLGDKAYGCHGVVLRYYSEVYGYCLPTGMIIGLPTDKITSLAFVLAYEWMLQTELQCPRGKLLELLQAAHYFYMPGLVKNLFRCLCDKDCFGEPDAIATYFEAKSKNKWGIAKLMLTCVRKYFLLLVCTDEYRDMDISCVCKLLSSDSLAVQSEVEVLFAALYWIFSDYDGRKQHLPAVLETVRYILIPPKSLINLAAHLHEMVPRVADELLPRLHMAMLLQQEMYMGTLSENEIRTRDRFWIIDPGCHYQNFDGQLRKEEIFSPIDFITYLDKLDSATSFLGRIQVKVRQQRDEKFD</sequence>
<dbReference type="InParanoid" id="B4M3L4"/>
<name>B4M3L4_DROVI</name>
<feature type="region of interest" description="Disordered" evidence="1">
    <location>
        <begin position="1"/>
        <end position="32"/>
    </location>
</feature>
<evidence type="ECO:0000313" key="3">
    <source>
        <dbReference type="EMBL" id="EDW65389.1"/>
    </source>
</evidence>
<dbReference type="eggNOG" id="ENOG502TB5D">
    <property type="taxonomic scope" value="Eukaryota"/>
</dbReference>
<dbReference type="EMBL" id="CH940651">
    <property type="protein sequence ID" value="EDW65389.1"/>
    <property type="molecule type" value="Genomic_DNA"/>
</dbReference>
<dbReference type="Gene3D" id="1.25.40.420">
    <property type="match status" value="1"/>
</dbReference>
<keyword evidence="4" id="KW-1185">Reference proteome</keyword>
<dbReference type="SMR" id="B4M3L4"/>
<dbReference type="InterPro" id="IPR011333">
    <property type="entry name" value="SKP1/BTB/POZ_sf"/>
</dbReference>
<accession>B4M3L4</accession>
<dbReference type="PANTHER" id="PTHR22667:SF0">
    <property type="entry name" value="AT01380P-RELATED"/>
    <property type="match status" value="1"/>
</dbReference>
<proteinExistence type="predicted"/>